<name>A0ABU0WQE2_9PROT</name>
<feature type="region of interest" description="Disordered" evidence="1">
    <location>
        <begin position="78"/>
        <end position="105"/>
    </location>
</feature>
<proteinExistence type="predicted"/>
<evidence type="ECO:0000313" key="3">
    <source>
        <dbReference type="Proteomes" id="UP001227317"/>
    </source>
</evidence>
<feature type="compositionally biased region" description="Pro residues" evidence="1">
    <location>
        <begin position="84"/>
        <end position="94"/>
    </location>
</feature>
<comment type="caution">
    <text evidence="2">The sequence shown here is derived from an EMBL/GenBank/DDBJ whole genome shotgun (WGS) entry which is preliminary data.</text>
</comment>
<keyword evidence="3" id="KW-1185">Reference proteome</keyword>
<evidence type="ECO:0000256" key="1">
    <source>
        <dbReference type="SAM" id="MobiDB-lite"/>
    </source>
</evidence>
<accession>A0ABU0WQE2</accession>
<reference evidence="2 3" key="1">
    <citation type="submission" date="2023-06" db="EMBL/GenBank/DDBJ databases">
        <title>Azospirillum isscasensis sp.nov, a bacterium isolated from rhizosphere soil of rice.</title>
        <authorList>
            <person name="Wang H."/>
        </authorList>
    </citation>
    <scope>NUCLEOTIDE SEQUENCE [LARGE SCALE GENOMIC DNA]</scope>
    <source>
        <strain evidence="2 3">C340-1</strain>
    </source>
</reference>
<protein>
    <recommendedName>
        <fullName evidence="4">Copper chaperone</fullName>
    </recommendedName>
</protein>
<evidence type="ECO:0000313" key="2">
    <source>
        <dbReference type="EMBL" id="MDQ2106461.1"/>
    </source>
</evidence>
<feature type="compositionally biased region" description="Low complexity" evidence="1">
    <location>
        <begin position="95"/>
        <end position="105"/>
    </location>
</feature>
<organism evidence="2 3">
    <name type="scientific">Azospirillum isscasi</name>
    <dbReference type="NCBI Taxonomy" id="3053926"/>
    <lineage>
        <taxon>Bacteria</taxon>
        <taxon>Pseudomonadati</taxon>
        <taxon>Pseudomonadota</taxon>
        <taxon>Alphaproteobacteria</taxon>
        <taxon>Rhodospirillales</taxon>
        <taxon>Azospirillaceae</taxon>
        <taxon>Azospirillum</taxon>
    </lineage>
</organism>
<evidence type="ECO:0008006" key="4">
    <source>
        <dbReference type="Google" id="ProtNLM"/>
    </source>
</evidence>
<gene>
    <name evidence="2" type="ORF">QSG27_27480</name>
</gene>
<dbReference type="RefSeq" id="WP_306711836.1">
    <property type="nucleotide sequence ID" value="NZ_JAUJFI010000250.1"/>
</dbReference>
<dbReference type="Proteomes" id="UP001227317">
    <property type="component" value="Unassembled WGS sequence"/>
</dbReference>
<sequence length="161" mass="17305">MTARTSPIASAVPGRIRVRHPRLRRTDRFQEALSRLETLDAFRVTESNPAVGSVLLSYDPDAVTPDDARAQVAALLSPVLDPAETPPQETPPQDAPAAGGKPAAPELKWRINRAAKIGMMGSMAATLAALGVGKRAHAGFGTLFVAFMLVHMTVQRKRLFQ</sequence>
<dbReference type="EMBL" id="JAUJFI010000250">
    <property type="protein sequence ID" value="MDQ2106461.1"/>
    <property type="molecule type" value="Genomic_DNA"/>
</dbReference>